<dbReference type="eggNOG" id="ENOG502R60I">
    <property type="taxonomic scope" value="Eukaryota"/>
</dbReference>
<feature type="region of interest" description="Disordered" evidence="1">
    <location>
        <begin position="60"/>
        <end position="82"/>
    </location>
</feature>
<reference evidence="2" key="2">
    <citation type="submission" date="2013-04" db="UniProtKB">
        <authorList>
            <consortium name="EnsemblPlants"/>
        </authorList>
    </citation>
    <scope>IDENTIFICATION</scope>
</reference>
<evidence type="ECO:0000256" key="1">
    <source>
        <dbReference type="SAM" id="MobiDB-lite"/>
    </source>
</evidence>
<evidence type="ECO:0000313" key="2">
    <source>
        <dbReference type="EnsemblPlants" id="OB03G11280.1"/>
    </source>
</evidence>
<dbReference type="Proteomes" id="UP000006038">
    <property type="component" value="Chromosome 3"/>
</dbReference>
<name>J3LJA2_ORYBR</name>
<dbReference type="AlphaFoldDB" id="J3LJA2"/>
<dbReference type="Gramene" id="OB03G11280.1">
    <property type="protein sequence ID" value="OB03G11280.1"/>
    <property type="gene ID" value="OB03G11280"/>
</dbReference>
<dbReference type="EnsemblPlants" id="OB03G11280.1">
    <property type="protein sequence ID" value="OB03G11280.1"/>
    <property type="gene ID" value="OB03G11280"/>
</dbReference>
<organism evidence="2">
    <name type="scientific">Oryza brachyantha</name>
    <name type="common">malo sina</name>
    <dbReference type="NCBI Taxonomy" id="4533"/>
    <lineage>
        <taxon>Eukaryota</taxon>
        <taxon>Viridiplantae</taxon>
        <taxon>Streptophyta</taxon>
        <taxon>Embryophyta</taxon>
        <taxon>Tracheophyta</taxon>
        <taxon>Spermatophyta</taxon>
        <taxon>Magnoliopsida</taxon>
        <taxon>Liliopsida</taxon>
        <taxon>Poales</taxon>
        <taxon>Poaceae</taxon>
        <taxon>BOP clade</taxon>
        <taxon>Oryzoideae</taxon>
        <taxon>Oryzeae</taxon>
        <taxon>Oryzinae</taxon>
        <taxon>Oryza</taxon>
    </lineage>
</organism>
<proteinExistence type="predicted"/>
<dbReference type="HOGENOM" id="CLU_1520141_0_0_1"/>
<accession>J3LJA2</accession>
<sequence length="177" mass="19358">MRAVRGEVASSKPVSLTKAARVFSLFAASGESGLPSDDSALLLCAAEAALELHAFRRHGGASGQSEEERPRKRKNEACSAASRNSQRGIGTVGAFLIAKALDRSCFLYTMAQIMVEIGPTSYQLKMAILEDCLQIFVHFQIKQISLHLIVESRYRVTEDRSLNSELWPKVTSGVVML</sequence>
<keyword evidence="3" id="KW-1185">Reference proteome</keyword>
<evidence type="ECO:0000313" key="3">
    <source>
        <dbReference type="Proteomes" id="UP000006038"/>
    </source>
</evidence>
<protein>
    <submittedName>
        <fullName evidence="2">Uncharacterized protein</fullName>
    </submittedName>
</protein>
<reference evidence="2" key="1">
    <citation type="journal article" date="2013" name="Nat. Commun.">
        <title>Whole-genome sequencing of Oryza brachyantha reveals mechanisms underlying Oryza genome evolution.</title>
        <authorList>
            <person name="Chen J."/>
            <person name="Huang Q."/>
            <person name="Gao D."/>
            <person name="Wang J."/>
            <person name="Lang Y."/>
            <person name="Liu T."/>
            <person name="Li B."/>
            <person name="Bai Z."/>
            <person name="Luis Goicoechea J."/>
            <person name="Liang C."/>
            <person name="Chen C."/>
            <person name="Zhang W."/>
            <person name="Sun S."/>
            <person name="Liao Y."/>
            <person name="Zhang X."/>
            <person name="Yang L."/>
            <person name="Song C."/>
            <person name="Wang M."/>
            <person name="Shi J."/>
            <person name="Liu G."/>
            <person name="Liu J."/>
            <person name="Zhou H."/>
            <person name="Zhou W."/>
            <person name="Yu Q."/>
            <person name="An N."/>
            <person name="Chen Y."/>
            <person name="Cai Q."/>
            <person name="Wang B."/>
            <person name="Liu B."/>
            <person name="Min J."/>
            <person name="Huang Y."/>
            <person name="Wu H."/>
            <person name="Li Z."/>
            <person name="Zhang Y."/>
            <person name="Yin Y."/>
            <person name="Song W."/>
            <person name="Jiang J."/>
            <person name="Jackson S.A."/>
            <person name="Wing R.A."/>
            <person name="Wang J."/>
            <person name="Chen M."/>
        </authorList>
    </citation>
    <scope>NUCLEOTIDE SEQUENCE [LARGE SCALE GENOMIC DNA]</scope>
    <source>
        <strain evidence="2">cv. IRGC 101232</strain>
    </source>
</reference>